<dbReference type="EMBL" id="JBFOLK010000009">
    <property type="protein sequence ID" value="KAL2484918.1"/>
    <property type="molecule type" value="Genomic_DNA"/>
</dbReference>
<accession>A0ABD1R965</accession>
<keyword evidence="4" id="KW-1185">Reference proteome</keyword>
<dbReference type="AlphaFoldDB" id="A0ABD1R965"/>
<evidence type="ECO:0000313" key="3">
    <source>
        <dbReference type="EMBL" id="KAL2542490.1"/>
    </source>
</evidence>
<reference evidence="2" key="2">
    <citation type="submission" date="2024-07" db="EMBL/GenBank/DDBJ databases">
        <title>Two chromosome-level genome assemblies of Korean endemic species Abeliophyllum distichum and Forsythia ovata (Oleaceae).</title>
        <authorList>
            <person name="Mun J.H."/>
        </authorList>
    </citation>
    <scope>NUCLEOTIDE SEQUENCE</scope>
    <source>
        <strain evidence="2">KNKB198505000391</strain>
        <tissue evidence="2">Leaf</tissue>
    </source>
</reference>
<feature type="compositionally biased region" description="Low complexity" evidence="1">
    <location>
        <begin position="134"/>
        <end position="147"/>
    </location>
</feature>
<evidence type="ECO:0000313" key="4">
    <source>
        <dbReference type="Proteomes" id="UP001604336"/>
    </source>
</evidence>
<dbReference type="Proteomes" id="UP001604336">
    <property type="component" value="Unassembled WGS sequence"/>
</dbReference>
<organism evidence="2 4">
    <name type="scientific">Abeliophyllum distichum</name>
    <dbReference type="NCBI Taxonomy" id="126358"/>
    <lineage>
        <taxon>Eukaryota</taxon>
        <taxon>Viridiplantae</taxon>
        <taxon>Streptophyta</taxon>
        <taxon>Embryophyta</taxon>
        <taxon>Tracheophyta</taxon>
        <taxon>Spermatophyta</taxon>
        <taxon>Magnoliopsida</taxon>
        <taxon>eudicotyledons</taxon>
        <taxon>Gunneridae</taxon>
        <taxon>Pentapetalae</taxon>
        <taxon>asterids</taxon>
        <taxon>lamiids</taxon>
        <taxon>Lamiales</taxon>
        <taxon>Oleaceae</taxon>
        <taxon>Forsythieae</taxon>
        <taxon>Abeliophyllum</taxon>
    </lineage>
</organism>
<reference evidence="4" key="1">
    <citation type="submission" date="2024-07" db="EMBL/GenBank/DDBJ databases">
        <title>Two chromosome-level genome assemblies of Korean endemic species Abeliophyllum distichum and Forsythia ovata (Oleaceae).</title>
        <authorList>
            <person name="Jang H."/>
        </authorList>
    </citation>
    <scope>NUCLEOTIDE SEQUENCE [LARGE SCALE GENOMIC DNA]</scope>
</reference>
<comment type="caution">
    <text evidence="2">The sequence shown here is derived from an EMBL/GenBank/DDBJ whole genome shotgun (WGS) entry which is preliminary data.</text>
</comment>
<dbReference type="EMBL" id="JBFOLK010000001">
    <property type="protein sequence ID" value="KAL2542490.1"/>
    <property type="molecule type" value="Genomic_DNA"/>
</dbReference>
<evidence type="ECO:0000313" key="2">
    <source>
        <dbReference type="EMBL" id="KAL2484918.1"/>
    </source>
</evidence>
<sequence length="147" mass="16395">MSCSEYSLEGHNKIYHLKPNTSGDKWFNAPLERVRNEMETLVSEGPSSQSQETQRIDQFILTSGVDVQGQRKGPLASSMSVLGGHDKEKAFVADVRMEKVGIITIVEEFQRMDAKEAVSIRASRARARKQANIRSSPFVPPRSSRSS</sequence>
<proteinExistence type="predicted"/>
<name>A0ABD1R965_9LAMI</name>
<feature type="region of interest" description="Disordered" evidence="1">
    <location>
        <begin position="120"/>
        <end position="147"/>
    </location>
</feature>
<gene>
    <name evidence="3" type="ORF">Adt_03468</name>
    <name evidence="2" type="ORF">Adt_29674</name>
</gene>
<protein>
    <submittedName>
        <fullName evidence="2">Uncharacterized protein</fullName>
    </submittedName>
</protein>
<evidence type="ECO:0000256" key="1">
    <source>
        <dbReference type="SAM" id="MobiDB-lite"/>
    </source>
</evidence>